<feature type="non-terminal residue" evidence="1">
    <location>
        <position position="1"/>
    </location>
</feature>
<organism evidence="1">
    <name type="scientific">uncultured Sulfurovum sp</name>
    <dbReference type="NCBI Taxonomy" id="269237"/>
    <lineage>
        <taxon>Bacteria</taxon>
        <taxon>Pseudomonadati</taxon>
        <taxon>Campylobacterota</taxon>
        <taxon>Epsilonproteobacteria</taxon>
        <taxon>Campylobacterales</taxon>
        <taxon>Sulfurovaceae</taxon>
        <taxon>Sulfurovum</taxon>
        <taxon>environmental samples</taxon>
    </lineage>
</organism>
<name>A0A6S6T636_9BACT</name>
<sequence>ANLDKETPAVYEVVSDYIRKKKVIDIPLESNVKVLDFDCGCPTKGAKCS</sequence>
<dbReference type="AlphaFoldDB" id="A0A6S6T636"/>
<reference evidence="1" key="1">
    <citation type="submission" date="2020-01" db="EMBL/GenBank/DDBJ databases">
        <authorList>
            <person name="Meier V. D."/>
            <person name="Meier V D."/>
        </authorList>
    </citation>
    <scope>NUCLEOTIDE SEQUENCE</scope>
    <source>
        <strain evidence="1">HLG_WM_MAG_03</strain>
    </source>
</reference>
<gene>
    <name evidence="1" type="ORF">HELGO_WM44339</name>
</gene>
<proteinExistence type="predicted"/>
<evidence type="ECO:0000313" key="1">
    <source>
        <dbReference type="EMBL" id="CAA6814314.1"/>
    </source>
</evidence>
<protein>
    <submittedName>
        <fullName evidence="1">5'-nucleotidase</fullName>
    </submittedName>
</protein>
<accession>A0A6S6T636</accession>
<dbReference type="EMBL" id="CACVAR010000238">
    <property type="protein sequence ID" value="CAA6814314.1"/>
    <property type="molecule type" value="Genomic_DNA"/>
</dbReference>